<protein>
    <recommendedName>
        <fullName evidence="2">Clp R domain-containing protein</fullName>
    </recommendedName>
</protein>
<dbReference type="EMBL" id="LMWX01000040">
    <property type="protein sequence ID" value="KUN81611.1"/>
    <property type="molecule type" value="Genomic_DNA"/>
</dbReference>
<gene>
    <name evidence="3" type="ORF">AQJ66_23910</name>
</gene>
<sequence>MFEQFAAGARAAVASALSEATLRGDRRIGTEHLLLGVLHEPGAVRALGSDLESARAALDALDRSALAAVGIDVQGIERPPIPASPKRTPFTSGARAVLPRALTETRKAGSRRITPEHLLLALLDCEQPDPAAELMAQLGIDRTAVRERIRQTGA</sequence>
<keyword evidence="4" id="KW-1185">Reference proteome</keyword>
<evidence type="ECO:0000259" key="2">
    <source>
        <dbReference type="PROSITE" id="PS51903"/>
    </source>
</evidence>
<evidence type="ECO:0000313" key="3">
    <source>
        <dbReference type="EMBL" id="KUN81611.1"/>
    </source>
</evidence>
<comment type="caution">
    <text evidence="3">The sequence shown here is derived from an EMBL/GenBank/DDBJ whole genome shotgun (WGS) entry which is preliminary data.</text>
</comment>
<dbReference type="Gene3D" id="1.10.1780.10">
    <property type="entry name" value="Clp, N-terminal domain"/>
    <property type="match status" value="1"/>
</dbReference>
<name>A0A117RBH2_9ACTN</name>
<dbReference type="Pfam" id="PF02861">
    <property type="entry name" value="Clp_N"/>
    <property type="match status" value="1"/>
</dbReference>
<reference evidence="3 4" key="1">
    <citation type="submission" date="2015-10" db="EMBL/GenBank/DDBJ databases">
        <title>Draft genome sequence of Streptomyces bungoensis DSM 41781, type strain for the species Streptomyces bungoensis.</title>
        <authorList>
            <person name="Ruckert C."/>
            <person name="Winkler A."/>
            <person name="Kalinowski J."/>
            <person name="Kampfer P."/>
            <person name="Glaeser S."/>
        </authorList>
    </citation>
    <scope>NUCLEOTIDE SEQUENCE [LARGE SCALE GENOMIC DNA]</scope>
    <source>
        <strain evidence="3 4">DSM 41781</strain>
    </source>
</reference>
<keyword evidence="1" id="KW-0677">Repeat</keyword>
<organism evidence="3 4">
    <name type="scientific">Streptomyces bungoensis</name>
    <dbReference type="NCBI Taxonomy" id="285568"/>
    <lineage>
        <taxon>Bacteria</taxon>
        <taxon>Bacillati</taxon>
        <taxon>Actinomycetota</taxon>
        <taxon>Actinomycetes</taxon>
        <taxon>Kitasatosporales</taxon>
        <taxon>Streptomycetaceae</taxon>
        <taxon>Streptomyces</taxon>
    </lineage>
</organism>
<evidence type="ECO:0000313" key="4">
    <source>
        <dbReference type="Proteomes" id="UP000053024"/>
    </source>
</evidence>
<dbReference type="OrthoDB" id="3628183at2"/>
<accession>A0A117RBH2</accession>
<evidence type="ECO:0000256" key="1">
    <source>
        <dbReference type="PROSITE-ProRule" id="PRU01251"/>
    </source>
</evidence>
<dbReference type="InterPro" id="IPR004176">
    <property type="entry name" value="Clp_R_N"/>
</dbReference>
<dbReference type="InterPro" id="IPR036628">
    <property type="entry name" value="Clp_N_dom_sf"/>
</dbReference>
<feature type="domain" description="Clp R" evidence="2">
    <location>
        <begin position="2"/>
        <end position="154"/>
    </location>
</feature>
<dbReference type="SUPFAM" id="SSF81923">
    <property type="entry name" value="Double Clp-N motif"/>
    <property type="match status" value="1"/>
</dbReference>
<dbReference type="Proteomes" id="UP000053024">
    <property type="component" value="Unassembled WGS sequence"/>
</dbReference>
<dbReference type="AlphaFoldDB" id="A0A117RBH2"/>
<dbReference type="RefSeq" id="WP_061926069.1">
    <property type="nucleotide sequence ID" value="NZ_JBEYBH010000034.1"/>
</dbReference>
<dbReference type="PROSITE" id="PS51903">
    <property type="entry name" value="CLP_R"/>
    <property type="match status" value="1"/>
</dbReference>
<dbReference type="STRING" id="285568.AQJ66_23910"/>
<proteinExistence type="predicted"/>